<dbReference type="InterPro" id="IPR003439">
    <property type="entry name" value="ABC_transporter-like_ATP-bd"/>
</dbReference>
<name>A0A382AK57_9ZZZZ</name>
<accession>A0A382AK57</accession>
<dbReference type="InterPro" id="IPR027417">
    <property type="entry name" value="P-loop_NTPase"/>
</dbReference>
<keyword evidence="1" id="KW-0547">Nucleotide-binding</keyword>
<dbReference type="PANTHER" id="PTHR42855:SF1">
    <property type="entry name" value="ABC TRANSPORTER DOMAIN-CONTAINING PROTEIN"/>
    <property type="match status" value="1"/>
</dbReference>
<organism evidence="4">
    <name type="scientific">marine metagenome</name>
    <dbReference type="NCBI Taxonomy" id="408172"/>
    <lineage>
        <taxon>unclassified sequences</taxon>
        <taxon>metagenomes</taxon>
        <taxon>ecological metagenomes</taxon>
    </lineage>
</organism>
<gene>
    <name evidence="4" type="ORF">METZ01_LOCUS154750</name>
</gene>
<sequence length="337" mass="38229">VSASEAEGHRFESCRARHNQAWPMLPPILTLRDISLTFGSHPLLENVNLSVTERDRLCVVGRNGCGKSTLIEIASGLVEADTGERFVKPGVTFRYLPQEPDLSGFETCLKYIEAGLAPGDDFYKVSQLLEQLGLKGDEKPNCLSVGEARRCALVRVLAPEPDILFLDEPTNHLDLSAIKWLESYLDNSKSALVLISHDRHFLEKLTRSTLWIDRGEVRRLDRGFSAFEAWRDKALEQEERENHKLKRKIHRENHWLIHGVTARRKRNQGRLRALKEMRKQSQEKRAAVGNVKMVAADSELSGKIVVEVEQVSKSFNESNIVKDFSTRIVRGDRVGII</sequence>
<feature type="domain" description="ABC transporter" evidence="3">
    <location>
        <begin position="29"/>
        <end position="239"/>
    </location>
</feature>
<dbReference type="GO" id="GO:0005524">
    <property type="term" value="F:ATP binding"/>
    <property type="evidence" value="ECO:0007669"/>
    <property type="project" value="UniProtKB-KW"/>
</dbReference>
<dbReference type="EMBL" id="UINC01025740">
    <property type="protein sequence ID" value="SVB01896.1"/>
    <property type="molecule type" value="Genomic_DNA"/>
</dbReference>
<dbReference type="PANTHER" id="PTHR42855">
    <property type="entry name" value="ABC TRANSPORTER ATP-BINDING SUBUNIT"/>
    <property type="match status" value="1"/>
</dbReference>
<feature type="non-terminal residue" evidence="4">
    <location>
        <position position="1"/>
    </location>
</feature>
<dbReference type="Gene3D" id="3.40.50.300">
    <property type="entry name" value="P-loop containing nucleotide triphosphate hydrolases"/>
    <property type="match status" value="1"/>
</dbReference>
<dbReference type="InterPro" id="IPR051309">
    <property type="entry name" value="ABCF_ATPase"/>
</dbReference>
<dbReference type="CDD" id="cd03221">
    <property type="entry name" value="ABCF_EF-3"/>
    <property type="match status" value="1"/>
</dbReference>
<dbReference type="SUPFAM" id="SSF52540">
    <property type="entry name" value="P-loop containing nucleoside triphosphate hydrolases"/>
    <property type="match status" value="1"/>
</dbReference>
<dbReference type="Pfam" id="PF00005">
    <property type="entry name" value="ABC_tran"/>
    <property type="match status" value="1"/>
</dbReference>
<dbReference type="InterPro" id="IPR003593">
    <property type="entry name" value="AAA+_ATPase"/>
</dbReference>
<keyword evidence="2" id="KW-0067">ATP-binding</keyword>
<dbReference type="PROSITE" id="PS50893">
    <property type="entry name" value="ABC_TRANSPORTER_2"/>
    <property type="match status" value="1"/>
</dbReference>
<feature type="non-terminal residue" evidence="4">
    <location>
        <position position="337"/>
    </location>
</feature>
<evidence type="ECO:0000313" key="4">
    <source>
        <dbReference type="EMBL" id="SVB01896.1"/>
    </source>
</evidence>
<dbReference type="GO" id="GO:0016887">
    <property type="term" value="F:ATP hydrolysis activity"/>
    <property type="evidence" value="ECO:0007669"/>
    <property type="project" value="InterPro"/>
</dbReference>
<dbReference type="AlphaFoldDB" id="A0A382AK57"/>
<protein>
    <recommendedName>
        <fullName evidence="3">ABC transporter domain-containing protein</fullName>
    </recommendedName>
</protein>
<proteinExistence type="predicted"/>
<evidence type="ECO:0000256" key="1">
    <source>
        <dbReference type="ARBA" id="ARBA00022741"/>
    </source>
</evidence>
<reference evidence="4" key="1">
    <citation type="submission" date="2018-05" db="EMBL/GenBank/DDBJ databases">
        <authorList>
            <person name="Lanie J.A."/>
            <person name="Ng W.-L."/>
            <person name="Kazmierczak K.M."/>
            <person name="Andrzejewski T.M."/>
            <person name="Davidsen T.M."/>
            <person name="Wayne K.J."/>
            <person name="Tettelin H."/>
            <person name="Glass J.I."/>
            <person name="Rusch D."/>
            <person name="Podicherti R."/>
            <person name="Tsui H.-C.T."/>
            <person name="Winkler M.E."/>
        </authorList>
    </citation>
    <scope>NUCLEOTIDE SEQUENCE</scope>
</reference>
<evidence type="ECO:0000256" key="2">
    <source>
        <dbReference type="ARBA" id="ARBA00022840"/>
    </source>
</evidence>
<dbReference type="SMART" id="SM00382">
    <property type="entry name" value="AAA"/>
    <property type="match status" value="1"/>
</dbReference>
<evidence type="ECO:0000259" key="3">
    <source>
        <dbReference type="PROSITE" id="PS50893"/>
    </source>
</evidence>